<name>A0A1G2PP71_9BACT</name>
<accession>A0A1G2PP71</accession>
<protein>
    <recommendedName>
        <fullName evidence="1">Transcriptional repressor PaaX-like central Cas2-like domain-containing protein</fullName>
    </recommendedName>
</protein>
<evidence type="ECO:0000313" key="2">
    <source>
        <dbReference type="EMBL" id="OHA50144.1"/>
    </source>
</evidence>
<feature type="domain" description="Transcriptional repressor PaaX-like central Cas2-like" evidence="1">
    <location>
        <begin position="105"/>
        <end position="181"/>
    </location>
</feature>
<sequence>MSYNLIEMAIRSETKEKIILLLASGVVLGLSRSPRNYFKVLKGAAKEWKEINRNKLVRIVREFYDDRLIDYKEDKEGSVKIILTKEGQKKALKFKLDEIEIKKSAKWDGEWRIVIFDIPERFKKAREALRMKLKDLGFLELQKSVLVLPYECEDEIDFIVEIFLIRPFVRFIRAKSFTNEEQLRIKFSLF</sequence>
<evidence type="ECO:0000313" key="3">
    <source>
        <dbReference type="Proteomes" id="UP000178646"/>
    </source>
</evidence>
<dbReference type="Pfam" id="PF20803">
    <property type="entry name" value="PaaX_M"/>
    <property type="match status" value="1"/>
</dbReference>
<dbReference type="InterPro" id="IPR048846">
    <property type="entry name" value="PaaX-like_central"/>
</dbReference>
<comment type="caution">
    <text evidence="2">The sequence shown here is derived from an EMBL/GenBank/DDBJ whole genome shotgun (WGS) entry which is preliminary data.</text>
</comment>
<dbReference type="EMBL" id="MHSU01000022">
    <property type="protein sequence ID" value="OHA50144.1"/>
    <property type="molecule type" value="Genomic_DNA"/>
</dbReference>
<evidence type="ECO:0000259" key="1">
    <source>
        <dbReference type="Pfam" id="PF20803"/>
    </source>
</evidence>
<reference evidence="2 3" key="1">
    <citation type="journal article" date="2016" name="Nat. Commun.">
        <title>Thousands of microbial genomes shed light on interconnected biogeochemical processes in an aquifer system.</title>
        <authorList>
            <person name="Anantharaman K."/>
            <person name="Brown C.T."/>
            <person name="Hug L.A."/>
            <person name="Sharon I."/>
            <person name="Castelle C.J."/>
            <person name="Probst A.J."/>
            <person name="Thomas B.C."/>
            <person name="Singh A."/>
            <person name="Wilkins M.J."/>
            <person name="Karaoz U."/>
            <person name="Brodie E.L."/>
            <person name="Williams K.H."/>
            <person name="Hubbard S.S."/>
            <person name="Banfield J.F."/>
        </authorList>
    </citation>
    <scope>NUCLEOTIDE SEQUENCE [LARGE SCALE GENOMIC DNA]</scope>
</reference>
<dbReference type="AlphaFoldDB" id="A0A1G2PP71"/>
<proteinExistence type="predicted"/>
<dbReference type="Gene3D" id="3.30.70.2650">
    <property type="match status" value="1"/>
</dbReference>
<organism evidence="2 3">
    <name type="scientific">Candidatus Terrybacteria bacterium RIFCSPHIGHO2_02_41_19</name>
    <dbReference type="NCBI Taxonomy" id="1802364"/>
    <lineage>
        <taxon>Bacteria</taxon>
        <taxon>Candidatus Terryibacteriota</taxon>
    </lineage>
</organism>
<dbReference type="Proteomes" id="UP000178646">
    <property type="component" value="Unassembled WGS sequence"/>
</dbReference>
<gene>
    <name evidence="2" type="ORF">A2W59_00940</name>
</gene>